<gene>
    <name evidence="1" type="ORF">L873DRAFT_1797218</name>
</gene>
<sequence length="55" mass="6438">MAFQFGQQTHPISIKLNLFKFSVCSRIVWLNTKDQEGKDNQRLKDIRISSGRNGW</sequence>
<evidence type="ECO:0000313" key="1">
    <source>
        <dbReference type="EMBL" id="RPB06242.1"/>
    </source>
</evidence>
<feature type="non-terminal residue" evidence="1">
    <location>
        <position position="55"/>
    </location>
</feature>
<dbReference type="Proteomes" id="UP000276215">
    <property type="component" value="Unassembled WGS sequence"/>
</dbReference>
<dbReference type="AlphaFoldDB" id="A0A3N4KA95"/>
<evidence type="ECO:0000313" key="2">
    <source>
        <dbReference type="Proteomes" id="UP000276215"/>
    </source>
</evidence>
<reference evidence="1 2" key="1">
    <citation type="journal article" date="2018" name="Nat. Ecol. Evol.">
        <title>Pezizomycetes genomes reveal the molecular basis of ectomycorrhizal truffle lifestyle.</title>
        <authorList>
            <person name="Murat C."/>
            <person name="Payen T."/>
            <person name="Noel B."/>
            <person name="Kuo A."/>
            <person name="Morin E."/>
            <person name="Chen J."/>
            <person name="Kohler A."/>
            <person name="Krizsan K."/>
            <person name="Balestrini R."/>
            <person name="Da Silva C."/>
            <person name="Montanini B."/>
            <person name="Hainaut M."/>
            <person name="Levati E."/>
            <person name="Barry K.W."/>
            <person name="Belfiori B."/>
            <person name="Cichocki N."/>
            <person name="Clum A."/>
            <person name="Dockter R.B."/>
            <person name="Fauchery L."/>
            <person name="Guy J."/>
            <person name="Iotti M."/>
            <person name="Le Tacon F."/>
            <person name="Lindquist E.A."/>
            <person name="Lipzen A."/>
            <person name="Malagnac F."/>
            <person name="Mello A."/>
            <person name="Molinier V."/>
            <person name="Miyauchi S."/>
            <person name="Poulain J."/>
            <person name="Riccioni C."/>
            <person name="Rubini A."/>
            <person name="Sitrit Y."/>
            <person name="Splivallo R."/>
            <person name="Traeger S."/>
            <person name="Wang M."/>
            <person name="Zifcakova L."/>
            <person name="Wipf D."/>
            <person name="Zambonelli A."/>
            <person name="Paolocci F."/>
            <person name="Nowrousian M."/>
            <person name="Ottonello S."/>
            <person name="Baldrian P."/>
            <person name="Spatafora J.W."/>
            <person name="Henrissat B."/>
            <person name="Nagy L.G."/>
            <person name="Aury J.M."/>
            <person name="Wincker P."/>
            <person name="Grigoriev I.V."/>
            <person name="Bonfante P."/>
            <person name="Martin F.M."/>
        </authorList>
    </citation>
    <scope>NUCLEOTIDE SEQUENCE [LARGE SCALE GENOMIC DNA]</scope>
    <source>
        <strain evidence="1 2">120613-1</strain>
    </source>
</reference>
<accession>A0A3N4KA95</accession>
<dbReference type="EMBL" id="ML120351">
    <property type="protein sequence ID" value="RPB06242.1"/>
    <property type="molecule type" value="Genomic_DNA"/>
</dbReference>
<organism evidence="1 2">
    <name type="scientific">Choiromyces venosus 120613-1</name>
    <dbReference type="NCBI Taxonomy" id="1336337"/>
    <lineage>
        <taxon>Eukaryota</taxon>
        <taxon>Fungi</taxon>
        <taxon>Dikarya</taxon>
        <taxon>Ascomycota</taxon>
        <taxon>Pezizomycotina</taxon>
        <taxon>Pezizomycetes</taxon>
        <taxon>Pezizales</taxon>
        <taxon>Tuberaceae</taxon>
        <taxon>Choiromyces</taxon>
    </lineage>
</organism>
<name>A0A3N4KA95_9PEZI</name>
<keyword evidence="2" id="KW-1185">Reference proteome</keyword>
<proteinExistence type="predicted"/>
<protein>
    <submittedName>
        <fullName evidence="1">Uncharacterized protein</fullName>
    </submittedName>
</protein>